<dbReference type="VEuPathDB" id="FungiDB:MMYC01_208220"/>
<dbReference type="OrthoDB" id="10265971at2759"/>
<comment type="caution">
    <text evidence="2">The sequence shown here is derived from an EMBL/GenBank/DDBJ whole genome shotgun (WGS) entry which is preliminary data.</text>
</comment>
<gene>
    <name evidence="2" type="ORF">MMYC01_208220</name>
</gene>
<dbReference type="Pfam" id="PF14027">
    <property type="entry name" value="Questin_oxidase"/>
    <property type="match status" value="1"/>
</dbReference>
<evidence type="ECO:0000256" key="1">
    <source>
        <dbReference type="ARBA" id="ARBA00023002"/>
    </source>
</evidence>
<dbReference type="GO" id="GO:0016491">
    <property type="term" value="F:oxidoreductase activity"/>
    <property type="evidence" value="ECO:0007669"/>
    <property type="project" value="UniProtKB-KW"/>
</dbReference>
<dbReference type="PANTHER" id="PTHR35870:SF6">
    <property type="entry name" value="MGS207 PROTEIN"/>
    <property type="match status" value="1"/>
</dbReference>
<evidence type="ECO:0000313" key="3">
    <source>
        <dbReference type="Proteomes" id="UP000078237"/>
    </source>
</evidence>
<dbReference type="InterPro" id="IPR025337">
    <property type="entry name" value="Questin_oxidase-like"/>
</dbReference>
<keyword evidence="3" id="KW-1185">Reference proteome</keyword>
<name>A0A175VSV7_9PEZI</name>
<proteinExistence type="predicted"/>
<organism evidence="2 3">
    <name type="scientific">Madurella mycetomatis</name>
    <dbReference type="NCBI Taxonomy" id="100816"/>
    <lineage>
        <taxon>Eukaryota</taxon>
        <taxon>Fungi</taxon>
        <taxon>Dikarya</taxon>
        <taxon>Ascomycota</taxon>
        <taxon>Pezizomycotina</taxon>
        <taxon>Sordariomycetes</taxon>
        <taxon>Sordariomycetidae</taxon>
        <taxon>Sordariales</taxon>
        <taxon>Sordariales incertae sedis</taxon>
        <taxon>Madurella</taxon>
    </lineage>
</organism>
<reference evidence="2 3" key="1">
    <citation type="journal article" date="2016" name="Genome Announc.">
        <title>Genome Sequence of Madurella mycetomatis mm55, Isolated from a Human Mycetoma Case in Sudan.</title>
        <authorList>
            <person name="Smit S."/>
            <person name="Derks M.F."/>
            <person name="Bervoets S."/>
            <person name="Fahal A."/>
            <person name="van Leeuwen W."/>
            <person name="van Belkum A."/>
            <person name="van de Sande W.W."/>
        </authorList>
    </citation>
    <scope>NUCLEOTIDE SEQUENCE [LARGE SCALE GENOMIC DNA]</scope>
    <source>
        <strain evidence="3">mm55</strain>
    </source>
</reference>
<dbReference type="PANTHER" id="PTHR35870">
    <property type="entry name" value="PROTEIN, PUTATIVE (AFU_ORTHOLOGUE AFUA_5G03330)-RELATED"/>
    <property type="match status" value="1"/>
</dbReference>
<dbReference type="AlphaFoldDB" id="A0A175VSV7"/>
<dbReference type="Proteomes" id="UP000078237">
    <property type="component" value="Unassembled WGS sequence"/>
</dbReference>
<sequence length="399" mass="44585">MGQQGSRAAFDSLLAKTHVQHALLQPDRKHNDIPAAMATLLLLDGTPSQLQAAYESREGHVTPWIPSPRSITDQETRSQFLGDVRFQRAFMTYFSMENGRFAGDSKALAVSHLFAGTKPLIYGLFSGVGRPLALLSDGIELRAAVLVVESLTLSAVDWMEPMRDLLTHSQLESSAGELLSPEEILRRVAYDGRFCGVMKTGPGFQGVTRIFSNPVARAAIVEYMRLLDCRNLTLLLQQLSALSATLLCATHKPNRPAFDFYLGHLPTCVNSTRILFEHLLEESSHRTLLARGVWLLVMLTYITQLRPVIDRSLMTTTEASGEGRGWATIYQEFRDETTLEGKYSDVAFLRTLRSLWELERAYGEVHGMLYLQAALKMVSQWQGWTGLGADREPVLNIRL</sequence>
<dbReference type="EMBL" id="LCTW02000335">
    <property type="protein sequence ID" value="KXX74606.1"/>
    <property type="molecule type" value="Genomic_DNA"/>
</dbReference>
<evidence type="ECO:0000313" key="2">
    <source>
        <dbReference type="EMBL" id="KXX74606.1"/>
    </source>
</evidence>
<keyword evidence="1" id="KW-0560">Oxidoreductase</keyword>
<accession>A0A175VSV7</accession>
<protein>
    <submittedName>
        <fullName evidence="2">Oxidoreductase AflY</fullName>
    </submittedName>
</protein>